<evidence type="ECO:0000313" key="2">
    <source>
        <dbReference type="Proteomes" id="UP001057402"/>
    </source>
</evidence>
<accession>A0ACB9S7L2</accession>
<organism evidence="1 2">
    <name type="scientific">Melastoma candidum</name>
    <dbReference type="NCBI Taxonomy" id="119954"/>
    <lineage>
        <taxon>Eukaryota</taxon>
        <taxon>Viridiplantae</taxon>
        <taxon>Streptophyta</taxon>
        <taxon>Embryophyta</taxon>
        <taxon>Tracheophyta</taxon>
        <taxon>Spermatophyta</taxon>
        <taxon>Magnoliopsida</taxon>
        <taxon>eudicotyledons</taxon>
        <taxon>Gunneridae</taxon>
        <taxon>Pentapetalae</taxon>
        <taxon>rosids</taxon>
        <taxon>malvids</taxon>
        <taxon>Myrtales</taxon>
        <taxon>Melastomataceae</taxon>
        <taxon>Melastomatoideae</taxon>
        <taxon>Melastomateae</taxon>
        <taxon>Melastoma</taxon>
    </lineage>
</organism>
<comment type="caution">
    <text evidence="1">The sequence shown here is derived from an EMBL/GenBank/DDBJ whole genome shotgun (WGS) entry which is preliminary data.</text>
</comment>
<keyword evidence="2" id="KW-1185">Reference proteome</keyword>
<dbReference type="Proteomes" id="UP001057402">
    <property type="component" value="Chromosome 2"/>
</dbReference>
<reference evidence="2" key="1">
    <citation type="journal article" date="2023" name="Front. Plant Sci.">
        <title>Chromosomal-level genome assembly of Melastoma candidum provides insights into trichome evolution.</title>
        <authorList>
            <person name="Zhong Y."/>
            <person name="Wu W."/>
            <person name="Sun C."/>
            <person name="Zou P."/>
            <person name="Liu Y."/>
            <person name="Dai S."/>
            <person name="Zhou R."/>
        </authorList>
    </citation>
    <scope>NUCLEOTIDE SEQUENCE [LARGE SCALE GENOMIC DNA]</scope>
</reference>
<evidence type="ECO:0000313" key="1">
    <source>
        <dbReference type="EMBL" id="KAI4387134.1"/>
    </source>
</evidence>
<gene>
    <name evidence="1" type="ORF">MLD38_004987</name>
</gene>
<protein>
    <submittedName>
        <fullName evidence="1">Uncharacterized protein</fullName>
    </submittedName>
</protein>
<dbReference type="EMBL" id="CM042881">
    <property type="protein sequence ID" value="KAI4387134.1"/>
    <property type="molecule type" value="Genomic_DNA"/>
</dbReference>
<proteinExistence type="predicted"/>
<sequence>MKQCRLVVGLSTLTVVFEEGRRDSDNKGHGGDVHHGPNQRPNIITGPAQLLPFLPLLLVCSGGRTSRVWNSLSLQLSVDEELCCGTMSEEVSSSSEVINPGLDGELGLSHGRMQERELLDLLVAAKEEVLRSQGLAGESRQLLCLSHDGNHARPSSAISLIMGYLLAVLSLGMIYVLHSVSETPYKGPLPT</sequence>
<name>A0ACB9S7L2_9MYRT</name>